<dbReference type="SUPFAM" id="SSF53756">
    <property type="entry name" value="UDP-Glycosyltransferase/glycogen phosphorylase"/>
    <property type="match status" value="1"/>
</dbReference>
<dbReference type="AlphaFoldDB" id="A0A6B1G325"/>
<dbReference type="PANTHER" id="PTHR46401:SF2">
    <property type="entry name" value="GLYCOSYLTRANSFERASE WBBK-RELATED"/>
    <property type="match status" value="1"/>
</dbReference>
<dbReference type="GO" id="GO:0009103">
    <property type="term" value="P:lipopolysaccharide biosynthetic process"/>
    <property type="evidence" value="ECO:0007669"/>
    <property type="project" value="TreeGrafter"/>
</dbReference>
<feature type="domain" description="Glycosyl transferase family 1" evidence="2">
    <location>
        <begin position="203"/>
        <end position="356"/>
    </location>
</feature>
<dbReference type="PANTHER" id="PTHR46401">
    <property type="entry name" value="GLYCOSYLTRANSFERASE WBBK-RELATED"/>
    <property type="match status" value="1"/>
</dbReference>
<name>A0A6B1G325_9CHLR</name>
<sequence>MSRYILDARTAVPHFPGIGRYVSNLASALAPQLTAGEELNLLESPSSRRAIASAPVPQAEGAFQLPGKSFIAPATPFDIRQQWRIPNLLKRLQADNEALYHSPYYLMPYRTRLPTLLTFYDVIPLKFPNSVPARARLFFRLAATLALRAADRVLVISHAARSDLLSFFSIPASKTTVTPLAAGARYRPQPSAEVARIRHQYRLPERFLLYLGINKPHKNLPALVDAYAQTASPHMPPLVIAGAWDNRYPQPTQHAARHELGDAVRFLGPVAERDLPALYSAATLFIFPSLYEGFGLPVLEAMACGTPVACSNTPSLTEIAGDAALNFDPLSVTAIRDAMVELIEDGRQRARRAEQGLTRAGRYSWQATAAATLRCYREMLGLPGKA</sequence>
<dbReference type="Gene3D" id="3.40.50.2000">
    <property type="entry name" value="Glycogen Phosphorylase B"/>
    <property type="match status" value="2"/>
</dbReference>
<gene>
    <name evidence="4" type="ORF">F4148_13990</name>
</gene>
<evidence type="ECO:0000256" key="1">
    <source>
        <dbReference type="ARBA" id="ARBA00022679"/>
    </source>
</evidence>
<dbReference type="EMBL" id="VYDA01000499">
    <property type="protein sequence ID" value="MYH62807.1"/>
    <property type="molecule type" value="Genomic_DNA"/>
</dbReference>
<evidence type="ECO:0000259" key="3">
    <source>
        <dbReference type="Pfam" id="PF13439"/>
    </source>
</evidence>
<evidence type="ECO:0000259" key="2">
    <source>
        <dbReference type="Pfam" id="PF00534"/>
    </source>
</evidence>
<dbReference type="CDD" id="cd03809">
    <property type="entry name" value="GT4_MtfB-like"/>
    <property type="match status" value="1"/>
</dbReference>
<dbReference type="Pfam" id="PF13439">
    <property type="entry name" value="Glyco_transf_4"/>
    <property type="match status" value="1"/>
</dbReference>
<dbReference type="Pfam" id="PF00534">
    <property type="entry name" value="Glycos_transf_1"/>
    <property type="match status" value="1"/>
</dbReference>
<protein>
    <submittedName>
        <fullName evidence="4">Glycosyltransferase family 4 protein</fullName>
    </submittedName>
</protein>
<dbReference type="FunFam" id="3.40.50.2000:FF:000119">
    <property type="entry name" value="Glycosyl transferase group 1"/>
    <property type="match status" value="1"/>
</dbReference>
<reference evidence="4" key="1">
    <citation type="submission" date="2019-09" db="EMBL/GenBank/DDBJ databases">
        <title>Characterisation of the sponge microbiome using genome-centric metagenomics.</title>
        <authorList>
            <person name="Engelberts J.P."/>
            <person name="Robbins S.J."/>
            <person name="De Goeij J.M."/>
            <person name="Aranda M."/>
            <person name="Bell S.C."/>
            <person name="Webster N.S."/>
        </authorList>
    </citation>
    <scope>NUCLEOTIDE SEQUENCE</scope>
    <source>
        <strain evidence="4">SB0675_bin_29</strain>
    </source>
</reference>
<evidence type="ECO:0000313" key="4">
    <source>
        <dbReference type="EMBL" id="MYH62807.1"/>
    </source>
</evidence>
<proteinExistence type="predicted"/>
<comment type="caution">
    <text evidence="4">The sequence shown here is derived from an EMBL/GenBank/DDBJ whole genome shotgun (WGS) entry which is preliminary data.</text>
</comment>
<dbReference type="GO" id="GO:0016757">
    <property type="term" value="F:glycosyltransferase activity"/>
    <property type="evidence" value="ECO:0007669"/>
    <property type="project" value="InterPro"/>
</dbReference>
<keyword evidence="1 4" id="KW-0808">Transferase</keyword>
<dbReference type="InterPro" id="IPR001296">
    <property type="entry name" value="Glyco_trans_1"/>
</dbReference>
<organism evidence="4">
    <name type="scientific">Caldilineaceae bacterium SB0675_bin_29</name>
    <dbReference type="NCBI Taxonomy" id="2605266"/>
    <lineage>
        <taxon>Bacteria</taxon>
        <taxon>Bacillati</taxon>
        <taxon>Chloroflexota</taxon>
        <taxon>Caldilineae</taxon>
        <taxon>Caldilineales</taxon>
        <taxon>Caldilineaceae</taxon>
    </lineage>
</organism>
<feature type="domain" description="Glycosyltransferase subfamily 4-like N-terminal" evidence="3">
    <location>
        <begin position="17"/>
        <end position="179"/>
    </location>
</feature>
<dbReference type="InterPro" id="IPR028098">
    <property type="entry name" value="Glyco_trans_4-like_N"/>
</dbReference>
<accession>A0A6B1G325</accession>